<gene>
    <name evidence="5" type="ORF">BDN71DRAFT_1399179</name>
</gene>
<evidence type="ECO:0000313" key="5">
    <source>
        <dbReference type="EMBL" id="KAF9490914.1"/>
    </source>
</evidence>
<dbReference type="InterPro" id="IPR029063">
    <property type="entry name" value="SAM-dependent_MTases_sf"/>
</dbReference>
<dbReference type="OrthoDB" id="1606438at2759"/>
<protein>
    <submittedName>
        <fullName evidence="5">S-adenosyl-L-methionine-dependent methyltransferase</fullName>
    </submittedName>
</protein>
<comment type="caution">
    <text evidence="5">The sequence shown here is derived from an EMBL/GenBank/DDBJ whole genome shotgun (WGS) entry which is preliminary data.</text>
</comment>
<dbReference type="SUPFAM" id="SSF53335">
    <property type="entry name" value="S-adenosyl-L-methionine-dependent methyltransferases"/>
    <property type="match status" value="1"/>
</dbReference>
<keyword evidence="3" id="KW-0949">S-adenosyl-L-methionine</keyword>
<dbReference type="EMBL" id="MU154630">
    <property type="protein sequence ID" value="KAF9490914.1"/>
    <property type="molecule type" value="Genomic_DNA"/>
</dbReference>
<dbReference type="AlphaFoldDB" id="A0A9P6DBN8"/>
<accession>A0A9P6DBN8</accession>
<sequence length="434" mass="47870">MCGFTDARTSELTALVKLISDSVAILTSEYAKAGHPPSALDSTALDPFFFPELVSEQLKTAIKITEAACAKLSATVTSAGHVVTNLVEPVCVRVVLDARITDHLLDKPKGLHVDELGRLSNQDQGKLGRVLRTLATNHSTRTAWIVVPNVFANNRLSMKLLSTDPVSSLARQMQVRHILLPFTLTFYLRTDEGLKCGAILGDVFKDPTTRKSYSQEDCAFHRARGVSAFDYYGAVRFPIAFFTDDKYSVSIPWVHGHAFNAHPTVYPWGSLPAGSIVVDVGGGNGHATLNLLKAFPSLKIIVQDTPAVSVQGREYPIVISEKKVDFIGFDFLAESPVTNGTIYYVRRHSHDWADKDCLKILKNVRKSAGPGSRFLISLNLCKTVFLPLTSRLIGTYPLLPNYGAANKRHYQQDMNMMIQFNSKERTVISTNSIE</sequence>
<dbReference type="PROSITE" id="PS51683">
    <property type="entry name" value="SAM_OMT_II"/>
    <property type="match status" value="1"/>
</dbReference>
<dbReference type="GO" id="GO:0008171">
    <property type="term" value="F:O-methyltransferase activity"/>
    <property type="evidence" value="ECO:0007669"/>
    <property type="project" value="InterPro"/>
</dbReference>
<organism evidence="5 6">
    <name type="scientific">Pleurotus eryngii</name>
    <name type="common">Boletus of the steppes</name>
    <dbReference type="NCBI Taxonomy" id="5323"/>
    <lineage>
        <taxon>Eukaryota</taxon>
        <taxon>Fungi</taxon>
        <taxon>Dikarya</taxon>
        <taxon>Basidiomycota</taxon>
        <taxon>Agaricomycotina</taxon>
        <taxon>Agaricomycetes</taxon>
        <taxon>Agaricomycetidae</taxon>
        <taxon>Agaricales</taxon>
        <taxon>Pleurotineae</taxon>
        <taxon>Pleurotaceae</taxon>
        <taxon>Pleurotus</taxon>
    </lineage>
</organism>
<evidence type="ECO:0000313" key="6">
    <source>
        <dbReference type="Proteomes" id="UP000807025"/>
    </source>
</evidence>
<dbReference type="GO" id="GO:0032259">
    <property type="term" value="P:methylation"/>
    <property type="evidence" value="ECO:0007669"/>
    <property type="project" value="UniProtKB-KW"/>
</dbReference>
<evidence type="ECO:0000259" key="4">
    <source>
        <dbReference type="Pfam" id="PF00891"/>
    </source>
</evidence>
<dbReference type="SUPFAM" id="SSF46785">
    <property type="entry name" value="Winged helix' DNA-binding domain"/>
    <property type="match status" value="1"/>
</dbReference>
<dbReference type="InterPro" id="IPR016461">
    <property type="entry name" value="COMT-like"/>
</dbReference>
<reference evidence="5" key="1">
    <citation type="submission" date="2020-11" db="EMBL/GenBank/DDBJ databases">
        <authorList>
            <consortium name="DOE Joint Genome Institute"/>
            <person name="Ahrendt S."/>
            <person name="Riley R."/>
            <person name="Andreopoulos W."/>
            <person name="Labutti K."/>
            <person name="Pangilinan J."/>
            <person name="Ruiz-Duenas F.J."/>
            <person name="Barrasa J.M."/>
            <person name="Sanchez-Garcia M."/>
            <person name="Camarero S."/>
            <person name="Miyauchi S."/>
            <person name="Serrano A."/>
            <person name="Linde D."/>
            <person name="Babiker R."/>
            <person name="Drula E."/>
            <person name="Ayuso-Fernandez I."/>
            <person name="Pacheco R."/>
            <person name="Padilla G."/>
            <person name="Ferreira P."/>
            <person name="Barriuso J."/>
            <person name="Kellner H."/>
            <person name="Castanera R."/>
            <person name="Alfaro M."/>
            <person name="Ramirez L."/>
            <person name="Pisabarro A.G."/>
            <person name="Kuo A."/>
            <person name="Tritt A."/>
            <person name="Lipzen A."/>
            <person name="He G."/>
            <person name="Yan M."/>
            <person name="Ng V."/>
            <person name="Cullen D."/>
            <person name="Martin F."/>
            <person name="Rosso M.-N."/>
            <person name="Henrissat B."/>
            <person name="Hibbett D."/>
            <person name="Martinez A.T."/>
            <person name="Grigoriev I.V."/>
        </authorList>
    </citation>
    <scope>NUCLEOTIDE SEQUENCE</scope>
    <source>
        <strain evidence="5">ATCC 90797</strain>
    </source>
</reference>
<evidence type="ECO:0000256" key="3">
    <source>
        <dbReference type="ARBA" id="ARBA00022691"/>
    </source>
</evidence>
<dbReference type="InterPro" id="IPR001077">
    <property type="entry name" value="COMT_C"/>
</dbReference>
<dbReference type="Gene3D" id="1.10.10.10">
    <property type="entry name" value="Winged helix-like DNA-binding domain superfamily/Winged helix DNA-binding domain"/>
    <property type="match status" value="1"/>
</dbReference>
<dbReference type="InterPro" id="IPR036390">
    <property type="entry name" value="WH_DNA-bd_sf"/>
</dbReference>
<proteinExistence type="predicted"/>
<keyword evidence="6" id="KW-1185">Reference proteome</keyword>
<evidence type="ECO:0000256" key="2">
    <source>
        <dbReference type="ARBA" id="ARBA00022679"/>
    </source>
</evidence>
<keyword evidence="2" id="KW-0808">Transferase</keyword>
<name>A0A9P6DBN8_PLEER</name>
<keyword evidence="1 5" id="KW-0489">Methyltransferase</keyword>
<feature type="domain" description="O-methyltransferase C-terminal" evidence="4">
    <location>
        <begin position="275"/>
        <end position="377"/>
    </location>
</feature>
<dbReference type="InterPro" id="IPR036388">
    <property type="entry name" value="WH-like_DNA-bd_sf"/>
</dbReference>
<dbReference type="Pfam" id="PF00891">
    <property type="entry name" value="Methyltransf_2"/>
    <property type="match status" value="1"/>
</dbReference>
<dbReference type="PANTHER" id="PTHR43712:SF2">
    <property type="entry name" value="O-METHYLTRANSFERASE CICE"/>
    <property type="match status" value="1"/>
</dbReference>
<dbReference type="Gene3D" id="3.40.50.150">
    <property type="entry name" value="Vaccinia Virus protein VP39"/>
    <property type="match status" value="1"/>
</dbReference>
<dbReference type="Proteomes" id="UP000807025">
    <property type="component" value="Unassembled WGS sequence"/>
</dbReference>
<dbReference type="PANTHER" id="PTHR43712">
    <property type="entry name" value="PUTATIVE (AFU_ORTHOLOGUE AFUA_4G14580)-RELATED"/>
    <property type="match status" value="1"/>
</dbReference>
<evidence type="ECO:0000256" key="1">
    <source>
        <dbReference type="ARBA" id="ARBA00022603"/>
    </source>
</evidence>